<evidence type="ECO:0000313" key="3">
    <source>
        <dbReference type="Proteomes" id="UP000075737"/>
    </source>
</evidence>
<organism evidence="2 3">
    <name type="scientific">Thermovenabulum gondwanense</name>
    <dbReference type="NCBI Taxonomy" id="520767"/>
    <lineage>
        <taxon>Bacteria</taxon>
        <taxon>Bacillati</taxon>
        <taxon>Bacillota</taxon>
        <taxon>Clostridia</taxon>
        <taxon>Thermosediminibacterales</taxon>
        <taxon>Thermosediminibacteraceae</taxon>
        <taxon>Thermovenabulum</taxon>
    </lineage>
</organism>
<gene>
    <name evidence="2" type="primary">rpfG_4</name>
    <name evidence="2" type="ORF">ATZ99_11120</name>
</gene>
<dbReference type="PANTHER" id="PTHR43155">
    <property type="entry name" value="CYCLIC DI-GMP PHOSPHODIESTERASE PA4108-RELATED"/>
    <property type="match status" value="1"/>
</dbReference>
<dbReference type="STRING" id="520767.ATZ99_11120"/>
<name>A0A161PXB4_9FIRM</name>
<sequence length="367" mass="42048">MKIPIDFLTPGMRVQKPLFGRRGELLLNRGVTLSDSLITLLKKNNILTVDVEGPVPFDEYQIKDTISEKLRQAALNTLMDWIKNRHILNLNRVYEVVKSLVEEILSDKEVSDNLTNLCSTDLYTFAHSVDVCILSVMAGKKLGFNKKKLYTLGMGSILHDVGKLDIPPEILNKPARLSPQEYEIIKKHPIYSYEKLRKREDENLNQYSLNIVLNHHERFDGSGYPRRLKKDEIYELDYLCAIADVFNAMTTHRVYRKALPVHEVYEMLEGSCDTLFPYDITKAFLSCIAPFPPGTLVMLSSDEPALVIASSTLPFRPMVKLLRSSEDIDLTKELNITIKRQLTPEEALSFIPTIDRKRFYSLINVNL</sequence>
<dbReference type="Pfam" id="PF13487">
    <property type="entry name" value="HD_5"/>
    <property type="match status" value="1"/>
</dbReference>
<reference evidence="2 3" key="1">
    <citation type="submission" date="2015-12" db="EMBL/GenBank/DDBJ databases">
        <title>Draft genome of Thermovenabulum gondwanense isolated from a red thermophilic microbial mat colonisisng an outflow channel of a bore well.</title>
        <authorList>
            <person name="Patel B.K."/>
        </authorList>
    </citation>
    <scope>NUCLEOTIDE SEQUENCE [LARGE SCALE GENOMIC DNA]</scope>
    <source>
        <strain evidence="2 3">R270</strain>
    </source>
</reference>
<dbReference type="SUPFAM" id="SSF109604">
    <property type="entry name" value="HD-domain/PDEase-like"/>
    <property type="match status" value="1"/>
</dbReference>
<feature type="domain" description="HD-GYP" evidence="1">
    <location>
        <begin position="102"/>
        <end position="300"/>
    </location>
</feature>
<dbReference type="InterPro" id="IPR037522">
    <property type="entry name" value="HD_GYP_dom"/>
</dbReference>
<dbReference type="Proteomes" id="UP000075737">
    <property type="component" value="Unassembled WGS sequence"/>
</dbReference>
<evidence type="ECO:0000313" key="2">
    <source>
        <dbReference type="EMBL" id="KYO66484.1"/>
    </source>
</evidence>
<keyword evidence="3" id="KW-1185">Reference proteome</keyword>
<dbReference type="OrthoDB" id="10822at2"/>
<dbReference type="InterPro" id="IPR003607">
    <property type="entry name" value="HD/PDEase_dom"/>
</dbReference>
<dbReference type="GO" id="GO:0071111">
    <property type="term" value="F:cyclic-guanylate-specific phosphodiesterase activity"/>
    <property type="evidence" value="ECO:0007669"/>
    <property type="project" value="UniProtKB-EC"/>
</dbReference>
<dbReference type="AlphaFoldDB" id="A0A161PXB4"/>
<dbReference type="PANTHER" id="PTHR43155:SF2">
    <property type="entry name" value="CYCLIC DI-GMP PHOSPHODIESTERASE PA4108"/>
    <property type="match status" value="1"/>
</dbReference>
<keyword evidence="2" id="KW-0378">Hydrolase</keyword>
<evidence type="ECO:0000259" key="1">
    <source>
        <dbReference type="PROSITE" id="PS51832"/>
    </source>
</evidence>
<dbReference type="CDD" id="cd00077">
    <property type="entry name" value="HDc"/>
    <property type="match status" value="1"/>
</dbReference>
<dbReference type="PROSITE" id="PS51832">
    <property type="entry name" value="HD_GYP"/>
    <property type="match status" value="1"/>
</dbReference>
<protein>
    <submittedName>
        <fullName evidence="2">Cyclic di-GMP phosphodiesterase response regulator RpfG</fullName>
        <ecNumber evidence="2">3.1.4.52</ecNumber>
    </submittedName>
</protein>
<dbReference type="Gene3D" id="1.10.3210.10">
    <property type="entry name" value="Hypothetical protein af1432"/>
    <property type="match status" value="1"/>
</dbReference>
<proteinExistence type="predicted"/>
<accession>A0A161PXB4</accession>
<comment type="caution">
    <text evidence="2">The sequence shown here is derived from an EMBL/GenBank/DDBJ whole genome shotgun (WGS) entry which is preliminary data.</text>
</comment>
<dbReference type="EC" id="3.1.4.52" evidence="2"/>
<dbReference type="RefSeq" id="WP_068748247.1">
    <property type="nucleotide sequence ID" value="NZ_LOHZ01000027.1"/>
</dbReference>
<dbReference type="EMBL" id="LOHZ01000027">
    <property type="protein sequence ID" value="KYO66484.1"/>
    <property type="molecule type" value="Genomic_DNA"/>
</dbReference>